<reference evidence="1" key="2">
    <citation type="journal article" date="2015" name="Fish Shellfish Immunol.">
        <title>Early steps in the European eel (Anguilla anguilla)-Vibrio vulnificus interaction in the gills: Role of the RtxA13 toxin.</title>
        <authorList>
            <person name="Callol A."/>
            <person name="Pajuelo D."/>
            <person name="Ebbesson L."/>
            <person name="Teles M."/>
            <person name="MacKenzie S."/>
            <person name="Amaro C."/>
        </authorList>
    </citation>
    <scope>NUCLEOTIDE SEQUENCE</scope>
</reference>
<dbReference type="EMBL" id="GBXM01099632">
    <property type="protein sequence ID" value="JAH08945.1"/>
    <property type="molecule type" value="Transcribed_RNA"/>
</dbReference>
<proteinExistence type="predicted"/>
<protein>
    <submittedName>
        <fullName evidence="1">Uncharacterized protein</fullName>
    </submittedName>
</protein>
<organism evidence="1">
    <name type="scientific">Anguilla anguilla</name>
    <name type="common">European freshwater eel</name>
    <name type="synonym">Muraena anguilla</name>
    <dbReference type="NCBI Taxonomy" id="7936"/>
    <lineage>
        <taxon>Eukaryota</taxon>
        <taxon>Metazoa</taxon>
        <taxon>Chordata</taxon>
        <taxon>Craniata</taxon>
        <taxon>Vertebrata</taxon>
        <taxon>Euteleostomi</taxon>
        <taxon>Actinopterygii</taxon>
        <taxon>Neopterygii</taxon>
        <taxon>Teleostei</taxon>
        <taxon>Anguilliformes</taxon>
        <taxon>Anguillidae</taxon>
        <taxon>Anguilla</taxon>
    </lineage>
</organism>
<reference evidence="1" key="1">
    <citation type="submission" date="2014-11" db="EMBL/GenBank/DDBJ databases">
        <authorList>
            <person name="Amaro Gonzalez C."/>
        </authorList>
    </citation>
    <scope>NUCLEOTIDE SEQUENCE</scope>
</reference>
<dbReference type="AlphaFoldDB" id="A0A0E9PXY9"/>
<evidence type="ECO:0000313" key="1">
    <source>
        <dbReference type="EMBL" id="JAH08945.1"/>
    </source>
</evidence>
<name>A0A0E9PXY9_ANGAN</name>
<accession>A0A0E9PXY9</accession>
<sequence length="50" mass="5793">MDAVLHIAKWWHYNTKPSQQDSKFKLGPYAAQKIPSWQVSRKAGTFTRST</sequence>